<dbReference type="SUPFAM" id="SSF63411">
    <property type="entry name" value="LuxS/MPP-like metallohydrolase"/>
    <property type="match status" value="4"/>
</dbReference>
<evidence type="ECO:0000256" key="3">
    <source>
        <dbReference type="ARBA" id="ARBA00022670"/>
    </source>
</evidence>
<dbReference type="Proteomes" id="UP000829476">
    <property type="component" value="Chromosome"/>
</dbReference>
<dbReference type="EMBL" id="CP094326">
    <property type="protein sequence ID" value="UNY98636.1"/>
    <property type="molecule type" value="Genomic_DNA"/>
</dbReference>
<dbReference type="PANTHER" id="PTHR43690:SF17">
    <property type="entry name" value="PROTEIN YHJJ"/>
    <property type="match status" value="1"/>
</dbReference>
<name>A0ABY3YLW1_9FLAO</name>
<reference evidence="12 13" key="1">
    <citation type="journal article" date="2018" name="Int. J. Syst. Evol. Microbiol.">
        <title>Zhouia spongiae sp. nov., isolated from a marine sponge.</title>
        <authorList>
            <person name="Zhuang L."/>
            <person name="Lin B."/>
            <person name="Qin F."/>
            <person name="Luo L."/>
        </authorList>
    </citation>
    <scope>NUCLEOTIDE SEQUENCE [LARGE SCALE GENOMIC DNA]</scope>
    <source>
        <strain evidence="12 13">HN-Y44</strain>
    </source>
</reference>
<comment type="similarity">
    <text evidence="2 8">Belongs to the peptidase M16 family.</text>
</comment>
<dbReference type="InterPro" id="IPR007863">
    <property type="entry name" value="Peptidase_M16_C"/>
</dbReference>
<evidence type="ECO:0000256" key="4">
    <source>
        <dbReference type="ARBA" id="ARBA00022723"/>
    </source>
</evidence>
<dbReference type="InterPro" id="IPR011765">
    <property type="entry name" value="Pept_M16_N"/>
</dbReference>
<feature type="signal peptide" evidence="9">
    <location>
        <begin position="1"/>
        <end position="19"/>
    </location>
</feature>
<keyword evidence="4" id="KW-0479">Metal-binding</keyword>
<keyword evidence="3" id="KW-0645">Protease</keyword>
<organism evidence="12 13">
    <name type="scientific">Zhouia spongiae</name>
    <dbReference type="NCBI Taxonomy" id="2202721"/>
    <lineage>
        <taxon>Bacteria</taxon>
        <taxon>Pseudomonadati</taxon>
        <taxon>Bacteroidota</taxon>
        <taxon>Flavobacteriia</taxon>
        <taxon>Flavobacteriales</taxon>
        <taxon>Flavobacteriaceae</taxon>
        <taxon>Zhouia</taxon>
    </lineage>
</organism>
<dbReference type="Pfam" id="PF05193">
    <property type="entry name" value="Peptidase_M16_C"/>
    <property type="match status" value="2"/>
</dbReference>
<evidence type="ECO:0000256" key="2">
    <source>
        <dbReference type="ARBA" id="ARBA00007261"/>
    </source>
</evidence>
<evidence type="ECO:0000256" key="5">
    <source>
        <dbReference type="ARBA" id="ARBA00022801"/>
    </source>
</evidence>
<keyword evidence="5" id="KW-0378">Hydrolase</keyword>
<feature type="domain" description="Peptidase M16 C-terminal" evidence="11">
    <location>
        <begin position="686"/>
        <end position="864"/>
    </location>
</feature>
<feature type="domain" description="Peptidase M16 N-terminal" evidence="10">
    <location>
        <begin position="49"/>
        <end position="183"/>
    </location>
</feature>
<comment type="cofactor">
    <cofactor evidence="1">
        <name>Zn(2+)</name>
        <dbReference type="ChEBI" id="CHEBI:29105"/>
    </cofactor>
</comment>
<evidence type="ECO:0000256" key="1">
    <source>
        <dbReference type="ARBA" id="ARBA00001947"/>
    </source>
</evidence>
<feature type="domain" description="Peptidase M16 C-terminal" evidence="11">
    <location>
        <begin position="209"/>
        <end position="387"/>
    </location>
</feature>
<dbReference type="Pfam" id="PF00675">
    <property type="entry name" value="Peptidase_M16"/>
    <property type="match status" value="1"/>
</dbReference>
<evidence type="ECO:0000256" key="6">
    <source>
        <dbReference type="ARBA" id="ARBA00022833"/>
    </source>
</evidence>
<evidence type="ECO:0000259" key="10">
    <source>
        <dbReference type="Pfam" id="PF00675"/>
    </source>
</evidence>
<proteinExistence type="inferred from homology"/>
<evidence type="ECO:0000256" key="7">
    <source>
        <dbReference type="ARBA" id="ARBA00023049"/>
    </source>
</evidence>
<evidence type="ECO:0000313" key="13">
    <source>
        <dbReference type="Proteomes" id="UP000829476"/>
    </source>
</evidence>
<evidence type="ECO:0000256" key="9">
    <source>
        <dbReference type="SAM" id="SignalP"/>
    </source>
</evidence>
<dbReference type="RefSeq" id="WP_242937042.1">
    <property type="nucleotide sequence ID" value="NZ_CP094326.1"/>
</dbReference>
<dbReference type="InterPro" id="IPR050626">
    <property type="entry name" value="Peptidase_M16"/>
</dbReference>
<evidence type="ECO:0000256" key="8">
    <source>
        <dbReference type="RuleBase" id="RU004447"/>
    </source>
</evidence>
<sequence>MVHRLIFTILLLCTITMYAQDTKVYNKGESIPLDKTVLTGKLDNGLTYFIKENTKPSDKAQLRLVVKAGSLQEEEDQQGLAHFVEHMAFNGTKNFEKNSLIDYLEKLGVQFGADLNAHTAFHETVYKLSVPTNNEELFDQSFLILRDWADGIVFDKKEVDAERGIILAEQRERNSVARRLYFNSLPELSNHSRYSKRFPGGKKEIIENFKYKELERYYKDWYRPDLMGVIVVGDFNAEDVERKIKSHFSSMKLPKKAYGKLNYEIPEQSEMKVIKLRDKEATEVNFALYYKNKAKELKNHEDFRKHIIEKLYWIMLKDRLAEKELELNTPFLSTKAGIGTFLGDTDNYFIKATLKDDMINKGITAALEENFRVKQHGFTMSELERAKLYLLNYMKFVASEEDKIPSKHYVDEFTKYFSTGKIAPGKVYAYEFYNDVLPGINLEEVNSIAHEWIKEKNMVLVLTGSEKAEFPADAWLKQEVSKTASSKLDAYHDSLADKKIMEGKPLPGKIIETNYISKIGTTIWTLSNGVKVIARPSTLQNGIVEMSGFREGGSSVVDDRMFLSAVHAGDIIGRSGFNNISDMDIEKLNMGKVVSVTPRINYYDDLMSGECTNPNMETMLQMVYMYMTKPNKDKAVFQRAKSKLLLSDKRRKNNANSIYYDRISKIMTQGHLRGGGVDSEKINSALSLDEAFEFYKHRFSSASGFTFIFTGNFELNTLKDLVTDYLASLPVNKDVHVGWKDIGLRRVKGRVKEVVYAGEEEKSTVNLRYTGELDFSLEEQYKLSTLGKALKLKLTEELREKMSGVYGVKASGFSTYVPYEWYRMNVEFSCHPDDVEPLIEATNRIIETIKRDGIGESELAKIKKADLANHRDGLKYDAYWTYKMRDLYKNKLPLEEILNIPDLVNSVTKEELKELANRYFDNSNYAEFILLPESYKEK</sequence>
<evidence type="ECO:0000313" key="12">
    <source>
        <dbReference type="EMBL" id="UNY98636.1"/>
    </source>
</evidence>
<accession>A0ABY3YLW1</accession>
<keyword evidence="7" id="KW-0482">Metalloprotease</keyword>
<keyword evidence="9" id="KW-0732">Signal</keyword>
<dbReference type="PROSITE" id="PS00143">
    <property type="entry name" value="INSULINASE"/>
    <property type="match status" value="1"/>
</dbReference>
<feature type="chain" id="PRO_5047429273" evidence="9">
    <location>
        <begin position="20"/>
        <end position="938"/>
    </location>
</feature>
<keyword evidence="13" id="KW-1185">Reference proteome</keyword>
<gene>
    <name evidence="12" type="ORF">MQE36_16350</name>
</gene>
<dbReference type="InterPro" id="IPR001431">
    <property type="entry name" value="Pept_M16_Zn_BS"/>
</dbReference>
<protein>
    <submittedName>
        <fullName evidence="12">Insulinase family protein</fullName>
    </submittedName>
</protein>
<dbReference type="InterPro" id="IPR011249">
    <property type="entry name" value="Metalloenz_LuxS/M16"/>
</dbReference>
<dbReference type="PANTHER" id="PTHR43690">
    <property type="entry name" value="NARDILYSIN"/>
    <property type="match status" value="1"/>
</dbReference>
<dbReference type="Gene3D" id="3.30.830.10">
    <property type="entry name" value="Metalloenzyme, LuxS/M16 peptidase-like"/>
    <property type="match status" value="4"/>
</dbReference>
<evidence type="ECO:0000259" key="11">
    <source>
        <dbReference type="Pfam" id="PF05193"/>
    </source>
</evidence>
<keyword evidence="6" id="KW-0862">Zinc</keyword>